<feature type="domain" description="Flavin reductase like" evidence="2">
    <location>
        <begin position="17"/>
        <end position="168"/>
    </location>
</feature>
<dbReference type="PANTHER" id="PTHR30466:SF1">
    <property type="entry name" value="FMN REDUCTASE (NADH) RUTF"/>
    <property type="match status" value="1"/>
</dbReference>
<keyword evidence="4" id="KW-1185">Reference proteome</keyword>
<dbReference type="GO" id="GO:0006208">
    <property type="term" value="P:pyrimidine nucleobase catabolic process"/>
    <property type="evidence" value="ECO:0007669"/>
    <property type="project" value="TreeGrafter"/>
</dbReference>
<dbReference type="InterPro" id="IPR050268">
    <property type="entry name" value="NADH-dep_flavin_reductase"/>
</dbReference>
<dbReference type="Pfam" id="PF01613">
    <property type="entry name" value="Flavin_Reduct"/>
    <property type="match status" value="1"/>
</dbReference>
<dbReference type="InterPro" id="IPR002563">
    <property type="entry name" value="Flavin_Rdtase-like_dom"/>
</dbReference>
<dbReference type="InterPro" id="IPR012349">
    <property type="entry name" value="Split_barrel_FMN-bd"/>
</dbReference>
<proteinExistence type="predicted"/>
<evidence type="ECO:0000313" key="4">
    <source>
        <dbReference type="Proteomes" id="UP001165587"/>
    </source>
</evidence>
<dbReference type="Gene3D" id="2.30.110.10">
    <property type="entry name" value="Electron Transport, Fmn-binding Protein, Chain A"/>
    <property type="match status" value="1"/>
</dbReference>
<evidence type="ECO:0000313" key="3">
    <source>
        <dbReference type="EMBL" id="MCS5725807.1"/>
    </source>
</evidence>
<dbReference type="PANTHER" id="PTHR30466">
    <property type="entry name" value="FLAVIN REDUCTASE"/>
    <property type="match status" value="1"/>
</dbReference>
<dbReference type="RefSeq" id="WP_259526387.1">
    <property type="nucleotide sequence ID" value="NZ_JANLCK010000003.1"/>
</dbReference>
<dbReference type="GO" id="GO:0010181">
    <property type="term" value="F:FMN binding"/>
    <property type="evidence" value="ECO:0007669"/>
    <property type="project" value="InterPro"/>
</dbReference>
<protein>
    <submittedName>
        <fullName evidence="3">Flavin reductase family protein</fullName>
    </submittedName>
</protein>
<dbReference type="SMART" id="SM00903">
    <property type="entry name" value="Flavin_Reduct"/>
    <property type="match status" value="1"/>
</dbReference>
<name>A0AA41XD16_9MICO</name>
<dbReference type="AlphaFoldDB" id="A0AA41XD16"/>
<reference evidence="3" key="1">
    <citation type="submission" date="2022-08" db="EMBL/GenBank/DDBJ databases">
        <authorList>
            <person name="Deng Y."/>
            <person name="Han X.-F."/>
            <person name="Zhang Y.-Q."/>
        </authorList>
    </citation>
    <scope>NUCLEOTIDE SEQUENCE</scope>
    <source>
        <strain evidence="3">CPCC 203407</strain>
    </source>
</reference>
<gene>
    <name evidence="3" type="ORF">N1028_07840</name>
</gene>
<evidence type="ECO:0000256" key="1">
    <source>
        <dbReference type="ARBA" id="ARBA00023002"/>
    </source>
</evidence>
<dbReference type="EMBL" id="JANLCK010000003">
    <property type="protein sequence ID" value="MCS5725807.1"/>
    <property type="molecule type" value="Genomic_DNA"/>
</dbReference>
<organism evidence="3 4">
    <name type="scientific">Herbiconiux oxytropis</name>
    <dbReference type="NCBI Taxonomy" id="2970915"/>
    <lineage>
        <taxon>Bacteria</taxon>
        <taxon>Bacillati</taxon>
        <taxon>Actinomycetota</taxon>
        <taxon>Actinomycetes</taxon>
        <taxon>Micrococcales</taxon>
        <taxon>Microbacteriaceae</taxon>
        <taxon>Herbiconiux</taxon>
    </lineage>
</organism>
<comment type="caution">
    <text evidence="3">The sequence shown here is derived from an EMBL/GenBank/DDBJ whole genome shotgun (WGS) entry which is preliminary data.</text>
</comment>
<evidence type="ECO:0000259" key="2">
    <source>
        <dbReference type="SMART" id="SM00903"/>
    </source>
</evidence>
<dbReference type="Proteomes" id="UP001165587">
    <property type="component" value="Unassembled WGS sequence"/>
</dbReference>
<sequence length="177" mass="18166">MSEGEGAGVAQAFREAFRAHPAGVAVVTADVGGGPVGFTATSVASLSIEPPLLVFSVVSSSSSAPAIARAESVVVHLLDSEHLGLAKLFSTSGVDRFADRSSWSRLPTGEPYLPSARWLRGSVASLLPLGGSSLVVVQVNAVGPSIPGESGKGARPDPLVYHDRTWHAIGERSLLGD</sequence>
<accession>A0AA41XD16</accession>
<dbReference type="GO" id="GO:0042602">
    <property type="term" value="F:riboflavin reductase (NADPH) activity"/>
    <property type="evidence" value="ECO:0007669"/>
    <property type="project" value="TreeGrafter"/>
</dbReference>
<dbReference type="SUPFAM" id="SSF50475">
    <property type="entry name" value="FMN-binding split barrel"/>
    <property type="match status" value="1"/>
</dbReference>
<keyword evidence="1" id="KW-0560">Oxidoreductase</keyword>